<evidence type="ECO:0000313" key="2">
    <source>
        <dbReference type="Proteomes" id="UP001062846"/>
    </source>
</evidence>
<dbReference type="Proteomes" id="UP001062846">
    <property type="component" value="Chromosome 1"/>
</dbReference>
<reference evidence="1" key="1">
    <citation type="submission" date="2022-02" db="EMBL/GenBank/DDBJ databases">
        <title>Plant Genome Project.</title>
        <authorList>
            <person name="Zhang R.-G."/>
        </authorList>
    </citation>
    <scope>NUCLEOTIDE SEQUENCE</scope>
    <source>
        <strain evidence="1">AT1</strain>
    </source>
</reference>
<keyword evidence="2" id="KW-1185">Reference proteome</keyword>
<proteinExistence type="predicted"/>
<comment type="caution">
    <text evidence="1">The sequence shown here is derived from an EMBL/GenBank/DDBJ whole genome shotgun (WGS) entry which is preliminary data.</text>
</comment>
<sequence length="443" mass="50268">MREVMGSNSRRQMLCEEEQYEDRISNLPDSLIAQILSCLPTKYAVATSVLSTRWKQLWTSITSLDFDDKLLLLPHNQTSNPTLHWIFTSFVCRVLSLHRGKCVQKFRLKCTQTCDVSHVNGWIADMLLRDVRELDLSVVVELSILLPQELFTCRTLVVLKLDDVYDVTVMDVPTSVSLPNLKILHLVGIGFVDDDSISRFLFGCPVLEELKMSRCVREDVGVINVVAPVLTSLIISECLGEYTHGLECKIVLDTPALLYLTISGSPAGGYLVGNLCHLIRADIDFFEGRNDSTGSEGITNLLSGISGVQSLHLSNYSMEVISSSNSLLPKFHNMTYLELGAMPNDGWKLLPELLENSPHLGTLVFEKGLRDEIWYYPLHWNPPQNVPSCLLSHLKVIEIRFFEGEKEEWEMVQYFLCNAKVLEKVHMRYSDERDCTIKITQRH</sequence>
<evidence type="ECO:0000313" key="1">
    <source>
        <dbReference type="EMBL" id="KAI8570795.1"/>
    </source>
</evidence>
<dbReference type="EMBL" id="CM046388">
    <property type="protein sequence ID" value="KAI8570795.1"/>
    <property type="molecule type" value="Genomic_DNA"/>
</dbReference>
<name>A0ACC0PZ82_RHOML</name>
<protein>
    <submittedName>
        <fullName evidence="1">Uncharacterized protein</fullName>
    </submittedName>
</protein>
<gene>
    <name evidence="1" type="ORF">RHMOL_Rhmol01G0064600</name>
</gene>
<organism evidence="1 2">
    <name type="scientific">Rhododendron molle</name>
    <name type="common">Chinese azalea</name>
    <name type="synonym">Azalea mollis</name>
    <dbReference type="NCBI Taxonomy" id="49168"/>
    <lineage>
        <taxon>Eukaryota</taxon>
        <taxon>Viridiplantae</taxon>
        <taxon>Streptophyta</taxon>
        <taxon>Embryophyta</taxon>
        <taxon>Tracheophyta</taxon>
        <taxon>Spermatophyta</taxon>
        <taxon>Magnoliopsida</taxon>
        <taxon>eudicotyledons</taxon>
        <taxon>Gunneridae</taxon>
        <taxon>Pentapetalae</taxon>
        <taxon>asterids</taxon>
        <taxon>Ericales</taxon>
        <taxon>Ericaceae</taxon>
        <taxon>Ericoideae</taxon>
        <taxon>Rhodoreae</taxon>
        <taxon>Rhododendron</taxon>
    </lineage>
</organism>
<accession>A0ACC0PZ82</accession>